<evidence type="ECO:0000313" key="5">
    <source>
        <dbReference type="EMBL" id="MBT0666106.1"/>
    </source>
</evidence>
<evidence type="ECO:0000256" key="3">
    <source>
        <dbReference type="ARBA" id="ARBA00022840"/>
    </source>
</evidence>
<dbReference type="Proteomes" id="UP000811899">
    <property type="component" value="Unassembled WGS sequence"/>
</dbReference>
<protein>
    <submittedName>
        <fullName evidence="5">ABC transporter ATP-binding protein</fullName>
    </submittedName>
</protein>
<dbReference type="InterPro" id="IPR003439">
    <property type="entry name" value="ABC_transporter-like_ATP-bd"/>
</dbReference>
<dbReference type="PANTHER" id="PTHR24220:SF86">
    <property type="entry name" value="ABC TRANSPORTER ABCH.1"/>
    <property type="match status" value="1"/>
</dbReference>
<evidence type="ECO:0000313" key="6">
    <source>
        <dbReference type="Proteomes" id="UP000811899"/>
    </source>
</evidence>
<sequence length="240" mass="26420">MIRLANVVKTFNAGKHNQFTAVNDVSVEIQPLNLTVLKGPSGSGKTTLLSLIGCMSRPSSGRIFLHGIPTRFAPDSEDSFEITSLPERFLNEIRRSTFGFIFQQFNLIKGITVLENIMLPAYPSGENHASLRKRAEQLLEMFDMQRQGSSKVEWLSGGELQRAAIARAMINNPSILVADEPTAHLDSNLSMEFMKIIATLKAEGKTILIASHDPIVYDSTIADTIIEMRDGRITNAGSEA</sequence>
<keyword evidence="1" id="KW-0813">Transport</keyword>
<evidence type="ECO:0000256" key="1">
    <source>
        <dbReference type="ARBA" id="ARBA00022448"/>
    </source>
</evidence>
<dbReference type="Gene3D" id="3.40.50.300">
    <property type="entry name" value="P-loop containing nucleotide triphosphate hydrolases"/>
    <property type="match status" value="1"/>
</dbReference>
<dbReference type="InterPro" id="IPR015854">
    <property type="entry name" value="ABC_transpr_LolD-like"/>
</dbReference>
<dbReference type="PROSITE" id="PS00211">
    <property type="entry name" value="ABC_TRANSPORTER_1"/>
    <property type="match status" value="1"/>
</dbReference>
<gene>
    <name evidence="5" type="ORF">KI809_17475</name>
</gene>
<dbReference type="RefSeq" id="WP_214172870.1">
    <property type="nucleotide sequence ID" value="NZ_JAHCVJ010000008.1"/>
</dbReference>
<keyword evidence="3 5" id="KW-0067">ATP-binding</keyword>
<evidence type="ECO:0000256" key="2">
    <source>
        <dbReference type="ARBA" id="ARBA00022741"/>
    </source>
</evidence>
<dbReference type="PROSITE" id="PS50893">
    <property type="entry name" value="ABC_TRANSPORTER_2"/>
    <property type="match status" value="1"/>
</dbReference>
<organism evidence="5 6">
    <name type="scientific">Geoanaerobacter pelophilus</name>
    <dbReference type="NCBI Taxonomy" id="60036"/>
    <lineage>
        <taxon>Bacteria</taxon>
        <taxon>Pseudomonadati</taxon>
        <taxon>Thermodesulfobacteriota</taxon>
        <taxon>Desulfuromonadia</taxon>
        <taxon>Geobacterales</taxon>
        <taxon>Geobacteraceae</taxon>
        <taxon>Geoanaerobacter</taxon>
    </lineage>
</organism>
<dbReference type="GO" id="GO:0016887">
    <property type="term" value="F:ATP hydrolysis activity"/>
    <property type="evidence" value="ECO:0007669"/>
    <property type="project" value="InterPro"/>
</dbReference>
<proteinExistence type="predicted"/>
<dbReference type="InterPro" id="IPR027417">
    <property type="entry name" value="P-loop_NTPase"/>
</dbReference>
<dbReference type="InterPro" id="IPR003593">
    <property type="entry name" value="AAA+_ATPase"/>
</dbReference>
<keyword evidence="6" id="KW-1185">Reference proteome</keyword>
<dbReference type="EMBL" id="JAHCVJ010000008">
    <property type="protein sequence ID" value="MBT0666106.1"/>
    <property type="molecule type" value="Genomic_DNA"/>
</dbReference>
<dbReference type="PANTHER" id="PTHR24220">
    <property type="entry name" value="IMPORT ATP-BINDING PROTEIN"/>
    <property type="match status" value="1"/>
</dbReference>
<dbReference type="InterPro" id="IPR017911">
    <property type="entry name" value="MacB-like_ATP-bd"/>
</dbReference>
<dbReference type="GO" id="GO:0022857">
    <property type="term" value="F:transmembrane transporter activity"/>
    <property type="evidence" value="ECO:0007669"/>
    <property type="project" value="TreeGrafter"/>
</dbReference>
<dbReference type="SUPFAM" id="SSF52540">
    <property type="entry name" value="P-loop containing nucleoside triphosphate hydrolases"/>
    <property type="match status" value="1"/>
</dbReference>
<dbReference type="AlphaFoldDB" id="A0AAW4L527"/>
<reference evidence="5 6" key="1">
    <citation type="submission" date="2021-05" db="EMBL/GenBank/DDBJ databases">
        <title>The draft genome of Geobacter pelophilus DSM 12255.</title>
        <authorList>
            <person name="Xu Z."/>
            <person name="Masuda Y."/>
            <person name="Itoh H."/>
            <person name="Senoo K."/>
        </authorList>
    </citation>
    <scope>NUCLEOTIDE SEQUENCE [LARGE SCALE GENOMIC DNA]</scope>
    <source>
        <strain evidence="5 6">DSM 12255</strain>
    </source>
</reference>
<comment type="caution">
    <text evidence="5">The sequence shown here is derived from an EMBL/GenBank/DDBJ whole genome shotgun (WGS) entry which is preliminary data.</text>
</comment>
<dbReference type="CDD" id="cd03255">
    <property type="entry name" value="ABC_MJ0796_LolCDE_FtsE"/>
    <property type="match status" value="1"/>
</dbReference>
<dbReference type="GO" id="GO:0005524">
    <property type="term" value="F:ATP binding"/>
    <property type="evidence" value="ECO:0007669"/>
    <property type="project" value="UniProtKB-KW"/>
</dbReference>
<accession>A0AAW4L527</accession>
<evidence type="ECO:0000259" key="4">
    <source>
        <dbReference type="PROSITE" id="PS50893"/>
    </source>
</evidence>
<dbReference type="GO" id="GO:0005886">
    <property type="term" value="C:plasma membrane"/>
    <property type="evidence" value="ECO:0007669"/>
    <property type="project" value="TreeGrafter"/>
</dbReference>
<keyword evidence="2" id="KW-0547">Nucleotide-binding</keyword>
<feature type="domain" description="ABC transporter" evidence="4">
    <location>
        <begin position="2"/>
        <end position="240"/>
    </location>
</feature>
<dbReference type="InterPro" id="IPR017871">
    <property type="entry name" value="ABC_transporter-like_CS"/>
</dbReference>
<dbReference type="Pfam" id="PF00005">
    <property type="entry name" value="ABC_tran"/>
    <property type="match status" value="1"/>
</dbReference>
<name>A0AAW4L527_9BACT</name>
<dbReference type="SMART" id="SM00382">
    <property type="entry name" value="AAA"/>
    <property type="match status" value="1"/>
</dbReference>